<organism evidence="4 5">
    <name type="scientific">Pelagomonas calceolata</name>
    <dbReference type="NCBI Taxonomy" id="35677"/>
    <lineage>
        <taxon>Eukaryota</taxon>
        <taxon>Sar</taxon>
        <taxon>Stramenopiles</taxon>
        <taxon>Ochrophyta</taxon>
        <taxon>Pelagophyceae</taxon>
        <taxon>Pelagomonadales</taxon>
        <taxon>Pelagomonadaceae</taxon>
        <taxon>Pelagomonas</taxon>
    </lineage>
</organism>
<feature type="repeat" description="ANK" evidence="3">
    <location>
        <begin position="81"/>
        <end position="117"/>
    </location>
</feature>
<evidence type="ECO:0000313" key="5">
    <source>
        <dbReference type="Proteomes" id="UP000789595"/>
    </source>
</evidence>
<protein>
    <submittedName>
        <fullName evidence="4">Uncharacterized protein</fullName>
    </submittedName>
</protein>
<dbReference type="EMBL" id="CAKKNE010000003">
    <property type="protein sequence ID" value="CAH0372343.1"/>
    <property type="molecule type" value="Genomic_DNA"/>
</dbReference>
<dbReference type="SMART" id="SM00248">
    <property type="entry name" value="ANK"/>
    <property type="match status" value="2"/>
</dbReference>
<dbReference type="PROSITE" id="PS50088">
    <property type="entry name" value="ANK_REPEAT"/>
    <property type="match status" value="1"/>
</dbReference>
<evidence type="ECO:0000256" key="1">
    <source>
        <dbReference type="ARBA" id="ARBA00022737"/>
    </source>
</evidence>
<keyword evidence="5" id="KW-1185">Reference proteome</keyword>
<sequence>MNSDLPEEIAEAAMDGEFQLVKAWLAGGSASAPRSVNSSDGADWTLLHWTVVGDLTPEHVEFARHLISQGARVNATAERFDGSTALHFACGFIRGEATAAMVSMLVAAGATVSTRDDAGRTPLFCIDRISESTIDVVTPLLRAGASLDITHRHRGPRSFEEHLRSHLNSIDGAYAGDVRNLVASVRAAGSWKTHCRLAHKEVLRLRSLVARGRVKLPRTRRPRGRDARQARALEFVVRQGDNGIVWNILSFWRETA</sequence>
<gene>
    <name evidence="4" type="ORF">PECAL_3P23290</name>
</gene>
<dbReference type="Proteomes" id="UP000789595">
    <property type="component" value="Unassembled WGS sequence"/>
</dbReference>
<proteinExistence type="predicted"/>
<dbReference type="AlphaFoldDB" id="A0A8J2SH27"/>
<accession>A0A8J2SH27</accession>
<dbReference type="Pfam" id="PF12796">
    <property type="entry name" value="Ank_2"/>
    <property type="match status" value="1"/>
</dbReference>
<name>A0A8J2SH27_9STRA</name>
<evidence type="ECO:0000256" key="2">
    <source>
        <dbReference type="ARBA" id="ARBA00023043"/>
    </source>
</evidence>
<dbReference type="InterPro" id="IPR036770">
    <property type="entry name" value="Ankyrin_rpt-contain_sf"/>
</dbReference>
<keyword evidence="2 3" id="KW-0040">ANK repeat</keyword>
<comment type="caution">
    <text evidence="4">The sequence shown here is derived from an EMBL/GenBank/DDBJ whole genome shotgun (WGS) entry which is preliminary data.</text>
</comment>
<dbReference type="PANTHER" id="PTHR24189:SF50">
    <property type="entry name" value="ANKYRIN REPEAT AND SOCS BOX PROTEIN 2"/>
    <property type="match status" value="1"/>
</dbReference>
<evidence type="ECO:0000313" key="4">
    <source>
        <dbReference type="EMBL" id="CAH0372343.1"/>
    </source>
</evidence>
<dbReference type="PANTHER" id="PTHR24189">
    <property type="entry name" value="MYOTROPHIN"/>
    <property type="match status" value="1"/>
</dbReference>
<evidence type="ECO:0000256" key="3">
    <source>
        <dbReference type="PROSITE-ProRule" id="PRU00023"/>
    </source>
</evidence>
<keyword evidence="1" id="KW-0677">Repeat</keyword>
<dbReference type="InterPro" id="IPR002110">
    <property type="entry name" value="Ankyrin_rpt"/>
</dbReference>
<reference evidence="4" key="1">
    <citation type="submission" date="2021-11" db="EMBL/GenBank/DDBJ databases">
        <authorList>
            <consortium name="Genoscope - CEA"/>
            <person name="William W."/>
        </authorList>
    </citation>
    <scope>NUCLEOTIDE SEQUENCE</scope>
</reference>
<dbReference type="InterPro" id="IPR050745">
    <property type="entry name" value="Multifunctional_regulatory"/>
</dbReference>
<dbReference type="SUPFAM" id="SSF48403">
    <property type="entry name" value="Ankyrin repeat"/>
    <property type="match status" value="1"/>
</dbReference>
<dbReference type="Gene3D" id="1.25.40.20">
    <property type="entry name" value="Ankyrin repeat-containing domain"/>
    <property type="match status" value="1"/>
</dbReference>